<dbReference type="InterPro" id="IPR001683">
    <property type="entry name" value="PX_dom"/>
</dbReference>
<accession>A0A7S1B159</accession>
<sequence length="259" mass="28315">MGWEGERGDVFITLPLTERVVVCTSTVPTVSVPSARVPMEKTIEKYSKVLLEPSEPQPMSISLPAEGQEKRGSLQLFAVNVVYDDGSVWCVMRRYSDFVTLQRALGHVVFGGASFPGKTVGKCEGGKLAERRWQLEAWLQRVLEHPYSRLGGAWWHTLSQFVQRGRFVLEERKVASPRSSVLPGAVVSSPSLPQSDDEEGDLSMVAVVVPAGLEVGGVLSVEVDGRCVNVEVPKGHPRGSELLLWYDADTETLAPVTAL</sequence>
<evidence type="ECO:0000259" key="1">
    <source>
        <dbReference type="PROSITE" id="PS50195"/>
    </source>
</evidence>
<dbReference type="InterPro" id="IPR036871">
    <property type="entry name" value="PX_dom_sf"/>
</dbReference>
<dbReference type="GO" id="GO:0035091">
    <property type="term" value="F:phosphatidylinositol binding"/>
    <property type="evidence" value="ECO:0007669"/>
    <property type="project" value="InterPro"/>
</dbReference>
<name>A0A7S1B159_NOCSC</name>
<dbReference type="Gene3D" id="3.30.1520.10">
    <property type="entry name" value="Phox-like domain"/>
    <property type="match status" value="1"/>
</dbReference>
<organism evidence="2">
    <name type="scientific">Noctiluca scintillans</name>
    <name type="common">Sea sparkle</name>
    <name type="synonym">Red tide dinoflagellate</name>
    <dbReference type="NCBI Taxonomy" id="2966"/>
    <lineage>
        <taxon>Eukaryota</taxon>
        <taxon>Sar</taxon>
        <taxon>Alveolata</taxon>
        <taxon>Dinophyceae</taxon>
        <taxon>Noctilucales</taxon>
        <taxon>Noctilucaceae</taxon>
        <taxon>Noctiluca</taxon>
    </lineage>
</organism>
<gene>
    <name evidence="2" type="ORF">NSCI0253_LOCUS45219</name>
</gene>
<feature type="domain" description="PX" evidence="1">
    <location>
        <begin position="55"/>
        <end position="175"/>
    </location>
</feature>
<dbReference type="AlphaFoldDB" id="A0A7S1B159"/>
<dbReference type="PROSITE" id="PS50195">
    <property type="entry name" value="PX"/>
    <property type="match status" value="1"/>
</dbReference>
<dbReference type="CDD" id="cd06093">
    <property type="entry name" value="PX_domain"/>
    <property type="match status" value="1"/>
</dbReference>
<protein>
    <recommendedName>
        <fullName evidence="1">PX domain-containing protein</fullName>
    </recommendedName>
</protein>
<proteinExistence type="predicted"/>
<evidence type="ECO:0000313" key="2">
    <source>
        <dbReference type="EMBL" id="CAD8870862.1"/>
    </source>
</evidence>
<dbReference type="SUPFAM" id="SSF64268">
    <property type="entry name" value="PX domain"/>
    <property type="match status" value="1"/>
</dbReference>
<reference evidence="2" key="1">
    <citation type="submission" date="2021-01" db="EMBL/GenBank/DDBJ databases">
        <authorList>
            <person name="Corre E."/>
            <person name="Pelletier E."/>
            <person name="Niang G."/>
            <person name="Scheremetjew M."/>
            <person name="Finn R."/>
            <person name="Kale V."/>
            <person name="Holt S."/>
            <person name="Cochrane G."/>
            <person name="Meng A."/>
            <person name="Brown T."/>
            <person name="Cohen L."/>
        </authorList>
    </citation>
    <scope>NUCLEOTIDE SEQUENCE</scope>
</reference>
<dbReference type="Pfam" id="PF00787">
    <property type="entry name" value="PX"/>
    <property type="match status" value="1"/>
</dbReference>
<dbReference type="EMBL" id="HBFQ01063865">
    <property type="protein sequence ID" value="CAD8870862.1"/>
    <property type="molecule type" value="Transcribed_RNA"/>
</dbReference>